<dbReference type="InterPro" id="IPR050985">
    <property type="entry name" value="Alpha-glycosidase_related"/>
</dbReference>
<evidence type="ECO:0000256" key="4">
    <source>
        <dbReference type="ARBA" id="ARBA00023295"/>
    </source>
</evidence>
<protein>
    <recommendedName>
        <fullName evidence="2">alpha-galactosidase</fullName>
        <ecNumber evidence="2">3.2.1.22</ecNumber>
    </recommendedName>
</protein>
<keyword evidence="4" id="KW-0326">Glycosidase</keyword>
<dbReference type="InterPro" id="IPR013780">
    <property type="entry name" value="Glyco_hydro_b"/>
</dbReference>
<feature type="domain" description="Glycosyl hydrolase family 36 N-terminal" evidence="6">
    <location>
        <begin position="28"/>
        <end position="327"/>
    </location>
</feature>
<dbReference type="SUPFAM" id="SSF51445">
    <property type="entry name" value="(Trans)glycosidases"/>
    <property type="match status" value="1"/>
</dbReference>
<dbReference type="InterPro" id="IPR013785">
    <property type="entry name" value="Aldolase_TIM"/>
</dbReference>
<dbReference type="InterPro" id="IPR031704">
    <property type="entry name" value="Glyco_hydro_36_N"/>
</dbReference>
<dbReference type="InterPro" id="IPR031705">
    <property type="entry name" value="Glyco_hydro_36_C"/>
</dbReference>
<evidence type="ECO:0000256" key="1">
    <source>
        <dbReference type="ARBA" id="ARBA00001255"/>
    </source>
</evidence>
<dbReference type="PANTHER" id="PTHR43053:SF3">
    <property type="entry name" value="ALPHA-GALACTOSIDASE C-RELATED"/>
    <property type="match status" value="1"/>
</dbReference>
<evidence type="ECO:0000256" key="2">
    <source>
        <dbReference type="ARBA" id="ARBA00012755"/>
    </source>
</evidence>
<dbReference type="Gene3D" id="3.20.20.70">
    <property type="entry name" value="Aldolase class I"/>
    <property type="match status" value="1"/>
</dbReference>
<dbReference type="RefSeq" id="WP_055223050.1">
    <property type="nucleotide sequence ID" value="NZ_BLYL01000022.1"/>
</dbReference>
<dbReference type="GO" id="GO:0016052">
    <property type="term" value="P:carbohydrate catabolic process"/>
    <property type="evidence" value="ECO:0007669"/>
    <property type="project" value="InterPro"/>
</dbReference>
<evidence type="ECO:0000313" key="7">
    <source>
        <dbReference type="EMBL" id="GFO95616.1"/>
    </source>
</evidence>
<proteinExistence type="predicted"/>
<name>A0AAI9K6W5_9FIRM</name>
<keyword evidence="3" id="KW-0378">Hydrolase</keyword>
<dbReference type="EC" id="3.2.1.22" evidence="2"/>
<evidence type="ECO:0000259" key="5">
    <source>
        <dbReference type="Pfam" id="PF16874"/>
    </source>
</evidence>
<evidence type="ECO:0000256" key="3">
    <source>
        <dbReference type="ARBA" id="ARBA00022801"/>
    </source>
</evidence>
<dbReference type="CDD" id="cd14791">
    <property type="entry name" value="GH36"/>
    <property type="match status" value="1"/>
</dbReference>
<dbReference type="Pfam" id="PF16875">
    <property type="entry name" value="Glyco_hydro_36N"/>
    <property type="match status" value="1"/>
</dbReference>
<dbReference type="PANTHER" id="PTHR43053">
    <property type="entry name" value="GLYCOSIDASE FAMILY 31"/>
    <property type="match status" value="1"/>
</dbReference>
<dbReference type="PRINTS" id="PR00743">
    <property type="entry name" value="GLHYDRLASE36"/>
</dbReference>
<dbReference type="Gene3D" id="2.70.98.60">
    <property type="entry name" value="alpha-galactosidase from lactobacil brevis"/>
    <property type="match status" value="1"/>
</dbReference>
<reference evidence="7" key="1">
    <citation type="submission" date="2020-06" db="EMBL/GenBank/DDBJ databases">
        <title>Characterization of fructooligosaccharide metabolism and fructooligosaccharide-degrading enzymes in human commensal butyrate producers.</title>
        <authorList>
            <person name="Tanno H."/>
            <person name="Fujii T."/>
            <person name="Hirano K."/>
            <person name="Maeno S."/>
            <person name="Tonozuka T."/>
            <person name="Sakamoto M."/>
            <person name="Ohkuma M."/>
            <person name="Tochio T."/>
            <person name="Endo A."/>
        </authorList>
    </citation>
    <scope>NUCLEOTIDE SEQUENCE</scope>
    <source>
        <strain evidence="7">JCM 31265</strain>
    </source>
</reference>
<evidence type="ECO:0000259" key="6">
    <source>
        <dbReference type="Pfam" id="PF16875"/>
    </source>
</evidence>
<dbReference type="InterPro" id="IPR017853">
    <property type="entry name" value="GH"/>
</dbReference>
<dbReference type="FunFam" id="3.20.20.70:FF:000118">
    <property type="entry name" value="Alpha-galactosidase"/>
    <property type="match status" value="1"/>
</dbReference>
<dbReference type="InterPro" id="IPR002252">
    <property type="entry name" value="Glyco_hydro_36"/>
</dbReference>
<dbReference type="Gene3D" id="2.60.40.1180">
    <property type="entry name" value="Golgi alpha-mannosidase II"/>
    <property type="match status" value="1"/>
</dbReference>
<dbReference type="AlphaFoldDB" id="A0AAI9K6W5"/>
<dbReference type="InterPro" id="IPR038417">
    <property type="entry name" value="Alpga-gal_N_sf"/>
</dbReference>
<sequence length="829" mass="93987">MIRYIEEHQVFILETKSTQYAMCVRPDGHLEHLYYGGRSLDCGDQNIVGLWDVAHDRSLFETGNAIALDGGLTLESLLQELSSTGKGDVSEPFVCMTHANGSTTCDFVYESYEIKNGRDELEGLPCAVEYHRGTYGRFNTVNEQQGTEVGSGVAGGLQSIQAYERQNTAGEVTQLTITLRDKFYRQRLELIYVTWDDCDVITRSARLTNESDDVERVDRLMSMQFDMRMYQEYDMIHFGGAWAREMHRSVHPVRQGRVSVSSSTGTSGSRANPFFMVVEHGSSEEHGECYGFNLIYSGDHMESCEQNSYGRMRILSGINPEGFLFALEPGQSFQSPEAVMTYSDSGFGGVSSHMHAFVRRHVVRGRWADRERPVLLNSWEAAYFDINEKKLLKLAKEAKKCGIELFVMDGGWFGHRDNDTSSLGDWQENRSKLPGGVKQLADKINALGLDFGIWVEPEMVNEDSDLYRAHPEWAVRVPGQSHAEGRHQMILDLTNKDVRDHIVEAMTNVFSSANISYVKWDMNRIMSDRYSQTLPPDRQSEFGHRYVLGLYDIMGRLTERFPEILFEGCAAGGNRFDLGILCYMPQIWASDDTDARERLEIQTGYSYGYPMSVVSSHVSGCPNHQTLRVTPLETRFGVAAFGVLGYECNLCDMKKKDLEAIEEQVEFYKRHRRTLQFGEYHRIENGTVSDLRRNVYQFMTVSPDGSEAVSCYYEGQVIPNYTYKHMRTKGLDENAVYVMEGRSLQYSVKLMGDLINTVTPVHVKPDSLTQSAIDKVVKLQGEKEYVKASGAVFNRVGVNLAPNFAGTGYNDQTALWTEHGLRLYTFTRQ</sequence>
<evidence type="ECO:0000313" key="8">
    <source>
        <dbReference type="Proteomes" id="UP000660047"/>
    </source>
</evidence>
<accession>A0AAI9K6W5</accession>
<organism evidence="7 8">
    <name type="scientific">Coprococcus eutactus</name>
    <dbReference type="NCBI Taxonomy" id="33043"/>
    <lineage>
        <taxon>Bacteria</taxon>
        <taxon>Bacillati</taxon>
        <taxon>Bacillota</taxon>
        <taxon>Clostridia</taxon>
        <taxon>Lachnospirales</taxon>
        <taxon>Lachnospiraceae</taxon>
        <taxon>Coprococcus</taxon>
    </lineage>
</organism>
<feature type="domain" description="Glycosyl hydrolase family 36 C-terminal" evidence="5">
    <location>
        <begin position="698"/>
        <end position="803"/>
    </location>
</feature>
<comment type="catalytic activity">
    <reaction evidence="1">
        <text>Hydrolysis of terminal, non-reducing alpha-D-galactose residues in alpha-D-galactosides, including galactose oligosaccharides, galactomannans and galactolipids.</text>
        <dbReference type="EC" id="3.2.1.22"/>
    </reaction>
</comment>
<dbReference type="GO" id="GO:0004557">
    <property type="term" value="F:alpha-galactosidase activity"/>
    <property type="evidence" value="ECO:0007669"/>
    <property type="project" value="UniProtKB-EC"/>
</dbReference>
<dbReference type="Pfam" id="PF02065">
    <property type="entry name" value="Melibiase"/>
    <property type="match status" value="1"/>
</dbReference>
<dbReference type="Proteomes" id="UP000660047">
    <property type="component" value="Unassembled WGS sequence"/>
</dbReference>
<dbReference type="EMBL" id="BLYL01000022">
    <property type="protein sequence ID" value="GFO95616.1"/>
    <property type="molecule type" value="Genomic_DNA"/>
</dbReference>
<gene>
    <name evidence="7" type="ORF">COEU31_26620</name>
</gene>
<comment type="caution">
    <text evidence="7">The sequence shown here is derived from an EMBL/GenBank/DDBJ whole genome shotgun (WGS) entry which is preliminary data.</text>
</comment>
<dbReference type="Pfam" id="PF16874">
    <property type="entry name" value="Glyco_hydro_36C"/>
    <property type="match status" value="1"/>
</dbReference>